<feature type="compositionally biased region" description="Acidic residues" evidence="1">
    <location>
        <begin position="110"/>
        <end position="130"/>
    </location>
</feature>
<feature type="compositionally biased region" description="Acidic residues" evidence="1">
    <location>
        <begin position="177"/>
        <end position="187"/>
    </location>
</feature>
<gene>
    <name evidence="2" type="ORF">Purlil1_13212</name>
</gene>
<proteinExistence type="predicted"/>
<feature type="compositionally biased region" description="Polar residues" evidence="1">
    <location>
        <begin position="147"/>
        <end position="160"/>
    </location>
</feature>
<dbReference type="EMBL" id="JAWRVI010000182">
    <property type="protein sequence ID" value="KAK4072859.1"/>
    <property type="molecule type" value="Genomic_DNA"/>
</dbReference>
<comment type="caution">
    <text evidence="2">The sequence shown here is derived from an EMBL/GenBank/DDBJ whole genome shotgun (WGS) entry which is preliminary data.</text>
</comment>
<sequence length="477" mass="52728">MARNKKQRRNNQTEEDDAMVEAPPEPRVLPVEELKRLLIKRQEDSEGTAPARYNEIGKILDAPDADAAIERLTFARLKRLGIVDENGDPLDRTPTKQVSGPKRTQLQPPDESDDEDAVDNSGSDGDDGSDAESNAESRPSADESDNESSGTPVTTPSRGGSKTPPRKSAVMSSIEEPGPDDDRPDADGEVVLLRSPLHQKGLPDKFRTEAYHKKLWGGRFIVGYGKRYAPLDLLQTNGVLTPETPRFGNGKTLGEKKRDGEWVYTADDIHGIYSVAFPSRINKSIAEDLDRLKPEEGKRVVLCYVKIGWREKDKMGNYIRDPNTNEHKIKKCWERKGVLRARWGEGTNEVIYDLAVMAVKRFYDSQGMPAPSVSMSPEPLRGQSAAPNHGNYLARSSPDPYQDDEDTGLFVPESPAVSRRTAAQANSFDTQRMLNEMTSNPDFMAQVAAMLAARQAPKITPRMRAKGLAGLPAVAAY</sequence>
<feature type="region of interest" description="Disordered" evidence="1">
    <location>
        <begin position="1"/>
        <end position="28"/>
    </location>
</feature>
<evidence type="ECO:0000313" key="3">
    <source>
        <dbReference type="Proteomes" id="UP001287286"/>
    </source>
</evidence>
<evidence type="ECO:0000313" key="2">
    <source>
        <dbReference type="EMBL" id="KAK4072859.1"/>
    </source>
</evidence>
<name>A0ABR0BES0_PURLI</name>
<feature type="compositionally biased region" description="Polar residues" evidence="1">
    <location>
        <begin position="95"/>
        <end position="107"/>
    </location>
</feature>
<dbReference type="Proteomes" id="UP001287286">
    <property type="component" value="Unassembled WGS sequence"/>
</dbReference>
<feature type="region of interest" description="Disordered" evidence="1">
    <location>
        <begin position="369"/>
        <end position="390"/>
    </location>
</feature>
<evidence type="ECO:0000256" key="1">
    <source>
        <dbReference type="SAM" id="MobiDB-lite"/>
    </source>
</evidence>
<keyword evidence="3" id="KW-1185">Reference proteome</keyword>
<protein>
    <submittedName>
        <fullName evidence="2">Uncharacterized protein</fullName>
    </submittedName>
</protein>
<feature type="region of interest" description="Disordered" evidence="1">
    <location>
        <begin position="80"/>
        <end position="187"/>
    </location>
</feature>
<reference evidence="2 3" key="1">
    <citation type="journal article" date="2024" name="Microbiol. Resour. Announc.">
        <title>Genome annotations for the ascomycete fungi Trichoderma harzianum, Trichoderma aggressivum, and Purpureocillium lilacinum.</title>
        <authorList>
            <person name="Beijen E.P.W."/>
            <person name="Ohm R.A."/>
        </authorList>
    </citation>
    <scope>NUCLEOTIDE SEQUENCE [LARGE SCALE GENOMIC DNA]</scope>
    <source>
        <strain evidence="2 3">CBS 150709</strain>
    </source>
</reference>
<accession>A0ABR0BES0</accession>
<organism evidence="2 3">
    <name type="scientific">Purpureocillium lilacinum</name>
    <name type="common">Paecilomyces lilacinus</name>
    <dbReference type="NCBI Taxonomy" id="33203"/>
    <lineage>
        <taxon>Eukaryota</taxon>
        <taxon>Fungi</taxon>
        <taxon>Dikarya</taxon>
        <taxon>Ascomycota</taxon>
        <taxon>Pezizomycotina</taxon>
        <taxon>Sordariomycetes</taxon>
        <taxon>Hypocreomycetidae</taxon>
        <taxon>Hypocreales</taxon>
        <taxon>Ophiocordycipitaceae</taxon>
        <taxon>Purpureocillium</taxon>
    </lineage>
</organism>